<dbReference type="EMBL" id="NQVE01000056">
    <property type="protein sequence ID" value="RAL50736.1"/>
    <property type="molecule type" value="Genomic_DNA"/>
</dbReference>
<proteinExistence type="inferred from homology"/>
<feature type="coiled-coil region" evidence="2">
    <location>
        <begin position="117"/>
        <end position="163"/>
    </location>
</feature>
<comment type="caution">
    <text evidence="5">The sequence shown here is derived from an EMBL/GenBank/DDBJ whole genome shotgun (WGS) entry which is preliminary data.</text>
</comment>
<reference evidence="5 6" key="1">
    <citation type="submission" date="2018-06" db="EMBL/GenBank/DDBJ databases">
        <title>The Genome of Cuscuta australis (Dodder) Provides Insight into the Evolution of Plant Parasitism.</title>
        <authorList>
            <person name="Liu H."/>
        </authorList>
    </citation>
    <scope>NUCLEOTIDE SEQUENCE [LARGE SCALE GENOMIC DNA]</scope>
    <source>
        <strain evidence="6">cv. Yunnan</strain>
        <tissue evidence="5">Vines</tissue>
    </source>
</reference>
<dbReference type="Proteomes" id="UP000249390">
    <property type="component" value="Unassembled WGS sequence"/>
</dbReference>
<keyword evidence="2" id="KW-0175">Coiled coil</keyword>
<feature type="compositionally biased region" description="Acidic residues" evidence="3">
    <location>
        <begin position="28"/>
        <end position="37"/>
    </location>
</feature>
<evidence type="ECO:0000256" key="2">
    <source>
        <dbReference type="SAM" id="Coils"/>
    </source>
</evidence>
<feature type="domain" description="Remorin C-terminal" evidence="4">
    <location>
        <begin position="82"/>
        <end position="186"/>
    </location>
</feature>
<dbReference type="Pfam" id="PF03763">
    <property type="entry name" value="Remorin_C"/>
    <property type="match status" value="1"/>
</dbReference>
<feature type="region of interest" description="Disordered" evidence="3">
    <location>
        <begin position="1"/>
        <end position="70"/>
    </location>
</feature>
<feature type="compositionally biased region" description="Basic and acidic residues" evidence="3">
    <location>
        <begin position="1"/>
        <end position="14"/>
    </location>
</feature>
<organism evidence="5 6">
    <name type="scientific">Cuscuta australis</name>
    <dbReference type="NCBI Taxonomy" id="267555"/>
    <lineage>
        <taxon>Eukaryota</taxon>
        <taxon>Viridiplantae</taxon>
        <taxon>Streptophyta</taxon>
        <taxon>Embryophyta</taxon>
        <taxon>Tracheophyta</taxon>
        <taxon>Spermatophyta</taxon>
        <taxon>Magnoliopsida</taxon>
        <taxon>eudicotyledons</taxon>
        <taxon>Gunneridae</taxon>
        <taxon>Pentapetalae</taxon>
        <taxon>asterids</taxon>
        <taxon>lamiids</taxon>
        <taxon>Solanales</taxon>
        <taxon>Convolvulaceae</taxon>
        <taxon>Cuscuteae</taxon>
        <taxon>Cuscuta</taxon>
        <taxon>Cuscuta subgen. Grammica</taxon>
        <taxon>Cuscuta sect. Cleistogrammica</taxon>
    </lineage>
</organism>
<name>A0A328DZU3_9ASTE</name>
<evidence type="ECO:0000313" key="6">
    <source>
        <dbReference type="Proteomes" id="UP000249390"/>
    </source>
</evidence>
<protein>
    <recommendedName>
        <fullName evidence="4">Remorin C-terminal domain-containing protein</fullName>
    </recommendedName>
</protein>
<evidence type="ECO:0000256" key="3">
    <source>
        <dbReference type="SAM" id="MobiDB-lite"/>
    </source>
</evidence>
<dbReference type="PANTHER" id="PTHR31775:SF5">
    <property type="entry name" value="REMORIN 1.4"/>
    <property type="match status" value="1"/>
</dbReference>
<dbReference type="PANTHER" id="PTHR31775">
    <property type="entry name" value="OS02G0117200 PROTEIN"/>
    <property type="match status" value="1"/>
</dbReference>
<feature type="compositionally biased region" description="Polar residues" evidence="3">
    <location>
        <begin position="41"/>
        <end position="53"/>
    </location>
</feature>
<sequence length="201" mass="23123">MREESGSNEKERMKGKIVAFAPSSSHDYDDDDDDDDDTHNKVSSFLQFSTTSPPKIADDGMLRGTENPWARDGDWTRIELEKRWALIKAWEENEKAKADNKAHKELCAVAAWESSKKASLEVKLKKIEEEYEKRKGEYEEKMKNKAAEIHMEAEERRAQVEAEKGEGMLKLEEVAANFRSNGYVPHSLRCRLCCCCCRRPC</sequence>
<gene>
    <name evidence="5" type="ORF">DM860_015883</name>
</gene>
<evidence type="ECO:0000313" key="5">
    <source>
        <dbReference type="EMBL" id="RAL50736.1"/>
    </source>
</evidence>
<keyword evidence="6" id="KW-1185">Reference proteome</keyword>
<comment type="similarity">
    <text evidence="1">Belongs to the remorin family.</text>
</comment>
<evidence type="ECO:0000256" key="1">
    <source>
        <dbReference type="ARBA" id="ARBA00005711"/>
    </source>
</evidence>
<dbReference type="AlphaFoldDB" id="A0A328DZU3"/>
<accession>A0A328DZU3</accession>
<evidence type="ECO:0000259" key="4">
    <source>
        <dbReference type="Pfam" id="PF03763"/>
    </source>
</evidence>
<dbReference type="InterPro" id="IPR005516">
    <property type="entry name" value="Remorin_C"/>
</dbReference>